<dbReference type="InterPro" id="IPR002921">
    <property type="entry name" value="Fungal_lipase-type"/>
</dbReference>
<gene>
    <name evidence="2" type="ORF">GCK32_019360</name>
</gene>
<dbReference type="Proteomes" id="UP001331761">
    <property type="component" value="Unassembled WGS sequence"/>
</dbReference>
<keyword evidence="3" id="KW-1185">Reference proteome</keyword>
<proteinExistence type="predicted"/>
<dbReference type="Gene3D" id="3.40.50.1820">
    <property type="entry name" value="alpha/beta hydrolase"/>
    <property type="match status" value="1"/>
</dbReference>
<evidence type="ECO:0000313" key="2">
    <source>
        <dbReference type="EMBL" id="KAK5971487.1"/>
    </source>
</evidence>
<dbReference type="AlphaFoldDB" id="A0AAN8FCH1"/>
<reference evidence="2 3" key="1">
    <citation type="submission" date="2019-10" db="EMBL/GenBank/DDBJ databases">
        <title>Assembly and Annotation for the nematode Trichostrongylus colubriformis.</title>
        <authorList>
            <person name="Martin J."/>
        </authorList>
    </citation>
    <scope>NUCLEOTIDE SEQUENCE [LARGE SCALE GENOMIC DNA]</scope>
    <source>
        <strain evidence="2">G859</strain>
        <tissue evidence="2">Whole worm</tissue>
    </source>
</reference>
<organism evidence="2 3">
    <name type="scientific">Trichostrongylus colubriformis</name>
    <name type="common">Black scour worm</name>
    <dbReference type="NCBI Taxonomy" id="6319"/>
    <lineage>
        <taxon>Eukaryota</taxon>
        <taxon>Metazoa</taxon>
        <taxon>Ecdysozoa</taxon>
        <taxon>Nematoda</taxon>
        <taxon>Chromadorea</taxon>
        <taxon>Rhabditida</taxon>
        <taxon>Rhabditina</taxon>
        <taxon>Rhabditomorpha</taxon>
        <taxon>Strongyloidea</taxon>
        <taxon>Trichostrongylidae</taxon>
        <taxon>Trichostrongylus</taxon>
    </lineage>
</organism>
<name>A0AAN8FCH1_TRICO</name>
<dbReference type="GO" id="GO:0006629">
    <property type="term" value="P:lipid metabolic process"/>
    <property type="evidence" value="ECO:0007669"/>
    <property type="project" value="InterPro"/>
</dbReference>
<dbReference type="Pfam" id="PF01764">
    <property type="entry name" value="Lipase_3"/>
    <property type="match status" value="1"/>
</dbReference>
<accession>A0AAN8FCH1</accession>
<feature type="non-terminal residue" evidence="2">
    <location>
        <position position="1"/>
    </location>
</feature>
<evidence type="ECO:0000313" key="3">
    <source>
        <dbReference type="Proteomes" id="UP001331761"/>
    </source>
</evidence>
<feature type="domain" description="Fungal lipase-type" evidence="1">
    <location>
        <begin position="1"/>
        <end position="32"/>
    </location>
</feature>
<sequence>GDYDFAEWHDATFPYSYRINHHHDPVPHQPPMRGNDELFHYRYEVCTTTIWLLDNRTRFAKKVMAITAATLPIITTVQNIWCISIDK</sequence>
<comment type="caution">
    <text evidence="2">The sequence shown here is derived from an EMBL/GenBank/DDBJ whole genome shotgun (WGS) entry which is preliminary data.</text>
</comment>
<protein>
    <recommendedName>
        <fullName evidence="1">Fungal lipase-type domain-containing protein</fullName>
    </recommendedName>
</protein>
<evidence type="ECO:0000259" key="1">
    <source>
        <dbReference type="Pfam" id="PF01764"/>
    </source>
</evidence>
<dbReference type="EMBL" id="WIXE01017723">
    <property type="protein sequence ID" value="KAK5971487.1"/>
    <property type="molecule type" value="Genomic_DNA"/>
</dbReference>
<dbReference type="InterPro" id="IPR029058">
    <property type="entry name" value="AB_hydrolase_fold"/>
</dbReference>
<dbReference type="SUPFAM" id="SSF53474">
    <property type="entry name" value="alpha/beta-Hydrolases"/>
    <property type="match status" value="1"/>
</dbReference>